<sequence>MIASTERLTYSRIFRFWSPLATTWLLMAAEGPLLAALIARMEAPVPNLAAFGVAYAFALVAEAPVIMLMSAATALCRDAESYRRLRNFTLLLSGGVTLLLGTLVIPTVFDRICVQWIGLPLEIAEPTWQALLWLLPWPGAIGLRRFYQGVLIADGRTRRVTVGTLARVSSMAVSGFTLAAVGVLPGAAAGGLALAVGVVAEMLVARRLTRPSIKRLLRLSGEGEPLDFRGITRFYLPLAMTPFIALSVQPVVTFFLGRGRFPLESLAVLPVLYGLTFIFRALGLSYQEAAIALVGRKLEHRREGGRFALVLGLFCVATLALIALTPLADLWLRGISGLEPDLADFARLPLMLMCLLPGMTVWITWQRSLLVLAKRTTPVSTATAVEALAILVLLALFIPWLDWPGITIAALALTVGRMLGIFYLMPHCRRLAEVPVST</sequence>
<evidence type="ECO:0000256" key="1">
    <source>
        <dbReference type="SAM" id="Phobius"/>
    </source>
</evidence>
<feature type="transmembrane region" description="Helical" evidence="1">
    <location>
        <begin position="21"/>
        <end position="41"/>
    </location>
</feature>
<feature type="transmembrane region" description="Helical" evidence="1">
    <location>
        <begin position="267"/>
        <end position="286"/>
    </location>
</feature>
<dbReference type="OrthoDB" id="9771875at2"/>
<protein>
    <recommendedName>
        <fullName evidence="4">Na+-driven multidrug efflux pump</fullName>
    </recommendedName>
</protein>
<feature type="transmembrane region" description="Helical" evidence="1">
    <location>
        <begin position="88"/>
        <end position="108"/>
    </location>
</feature>
<feature type="transmembrane region" description="Helical" evidence="1">
    <location>
        <begin position="53"/>
        <end position="76"/>
    </location>
</feature>
<dbReference type="RefSeq" id="WP_085011769.1">
    <property type="nucleotide sequence ID" value="NZ_NAAD01000032.1"/>
</dbReference>
<reference evidence="2 3" key="1">
    <citation type="submission" date="2017-03" db="EMBL/GenBank/DDBJ databases">
        <title>Genome sequence of Geothermobacter sp. EPR-M, Deep-Sea Iron Reducer.</title>
        <authorList>
            <person name="Tully B."/>
            <person name="Savalia P."/>
            <person name="Abuyen K."/>
            <person name="Baughan C."/>
            <person name="Romero E."/>
            <person name="Ronkowski C."/>
            <person name="Torres B."/>
            <person name="Tremblay J."/>
            <person name="Trujillo A."/>
            <person name="Tyler M."/>
            <person name="Perez-Rodriguez I."/>
            <person name="Amend J."/>
        </authorList>
    </citation>
    <scope>NUCLEOTIDE SEQUENCE [LARGE SCALE GENOMIC DNA]</scope>
    <source>
        <strain evidence="2 3">EPR-M</strain>
    </source>
</reference>
<feature type="transmembrane region" description="Helical" evidence="1">
    <location>
        <begin position="377"/>
        <end position="400"/>
    </location>
</feature>
<dbReference type="Proteomes" id="UP000193136">
    <property type="component" value="Unassembled WGS sequence"/>
</dbReference>
<evidence type="ECO:0000313" key="2">
    <source>
        <dbReference type="EMBL" id="ORJ54273.1"/>
    </source>
</evidence>
<feature type="transmembrane region" description="Helical" evidence="1">
    <location>
        <begin position="234"/>
        <end position="255"/>
    </location>
</feature>
<evidence type="ECO:0008006" key="4">
    <source>
        <dbReference type="Google" id="ProtNLM"/>
    </source>
</evidence>
<proteinExistence type="predicted"/>
<feature type="transmembrane region" description="Helical" evidence="1">
    <location>
        <begin position="187"/>
        <end position="205"/>
    </location>
</feature>
<accession>A0A1X0XN60</accession>
<comment type="caution">
    <text evidence="2">The sequence shown here is derived from an EMBL/GenBank/DDBJ whole genome shotgun (WGS) entry which is preliminary data.</text>
</comment>
<keyword evidence="3" id="KW-1185">Reference proteome</keyword>
<feature type="transmembrane region" description="Helical" evidence="1">
    <location>
        <begin position="307"/>
        <end position="328"/>
    </location>
</feature>
<keyword evidence="1" id="KW-0472">Membrane</keyword>
<evidence type="ECO:0000313" key="3">
    <source>
        <dbReference type="Proteomes" id="UP000193136"/>
    </source>
</evidence>
<organism evidence="2 3">
    <name type="scientific">Geothermobacter hydrogeniphilus</name>
    <dbReference type="NCBI Taxonomy" id="1969733"/>
    <lineage>
        <taxon>Bacteria</taxon>
        <taxon>Pseudomonadati</taxon>
        <taxon>Thermodesulfobacteriota</taxon>
        <taxon>Desulfuromonadia</taxon>
        <taxon>Desulfuromonadales</taxon>
        <taxon>Geothermobacteraceae</taxon>
        <taxon>Geothermobacter</taxon>
    </lineage>
</organism>
<feature type="transmembrane region" description="Helical" evidence="1">
    <location>
        <begin position="406"/>
        <end position="425"/>
    </location>
</feature>
<feature type="transmembrane region" description="Helical" evidence="1">
    <location>
        <begin position="348"/>
        <end position="365"/>
    </location>
</feature>
<keyword evidence="1" id="KW-1133">Transmembrane helix</keyword>
<gene>
    <name evidence="2" type="ORF">B5V00_15770</name>
</gene>
<dbReference type="AlphaFoldDB" id="A0A1X0XN60"/>
<dbReference type="STRING" id="1969733.B5V00_15770"/>
<keyword evidence="1" id="KW-0812">Transmembrane</keyword>
<dbReference type="EMBL" id="NAAD01000032">
    <property type="protein sequence ID" value="ORJ54273.1"/>
    <property type="molecule type" value="Genomic_DNA"/>
</dbReference>
<name>A0A1X0XN60_9BACT</name>